<feature type="domain" description="GRIP" evidence="2">
    <location>
        <begin position="290"/>
        <end position="338"/>
    </location>
</feature>
<evidence type="ECO:0000313" key="3">
    <source>
        <dbReference type="EMBL" id="EPB90924.1"/>
    </source>
</evidence>
<dbReference type="Proteomes" id="UP000014254">
    <property type="component" value="Unassembled WGS sequence"/>
</dbReference>
<protein>
    <recommendedName>
        <fullName evidence="2">GRIP domain-containing protein</fullName>
    </recommendedName>
</protein>
<dbReference type="OrthoDB" id="1926336at2759"/>
<organism evidence="3 4">
    <name type="scientific">Mucor circinelloides f. circinelloides (strain 1006PhL)</name>
    <name type="common">Mucormycosis agent</name>
    <name type="synonym">Calyptromyces circinelloides</name>
    <dbReference type="NCBI Taxonomy" id="1220926"/>
    <lineage>
        <taxon>Eukaryota</taxon>
        <taxon>Fungi</taxon>
        <taxon>Fungi incertae sedis</taxon>
        <taxon>Mucoromycota</taxon>
        <taxon>Mucoromycotina</taxon>
        <taxon>Mucoromycetes</taxon>
        <taxon>Mucorales</taxon>
        <taxon>Mucorineae</taxon>
        <taxon>Mucoraceae</taxon>
        <taxon>Mucor</taxon>
    </lineage>
</organism>
<dbReference type="eggNOG" id="ENOG502TJ9K">
    <property type="taxonomic scope" value="Eukaryota"/>
</dbReference>
<reference evidence="4" key="1">
    <citation type="submission" date="2013-05" db="EMBL/GenBank/DDBJ databases">
        <title>The Genome sequence of Mucor circinelloides f. circinelloides 1006PhL.</title>
        <authorList>
            <consortium name="The Broad Institute Genomics Platform"/>
            <person name="Cuomo C."/>
            <person name="Earl A."/>
            <person name="Findley K."/>
            <person name="Lee S.C."/>
            <person name="Walker B."/>
            <person name="Young S."/>
            <person name="Zeng Q."/>
            <person name="Gargeya S."/>
            <person name="Fitzgerald M."/>
            <person name="Haas B."/>
            <person name="Abouelleil A."/>
            <person name="Allen A.W."/>
            <person name="Alvarado L."/>
            <person name="Arachchi H.M."/>
            <person name="Berlin A.M."/>
            <person name="Chapman S.B."/>
            <person name="Gainer-Dewar J."/>
            <person name="Goldberg J."/>
            <person name="Griggs A."/>
            <person name="Gujja S."/>
            <person name="Hansen M."/>
            <person name="Howarth C."/>
            <person name="Imamovic A."/>
            <person name="Ireland A."/>
            <person name="Larimer J."/>
            <person name="McCowan C."/>
            <person name="Murphy C."/>
            <person name="Pearson M."/>
            <person name="Poon T.W."/>
            <person name="Priest M."/>
            <person name="Roberts A."/>
            <person name="Saif S."/>
            <person name="Shea T."/>
            <person name="Sisk P."/>
            <person name="Sykes S."/>
            <person name="Wortman J."/>
            <person name="Nusbaum C."/>
            <person name="Birren B."/>
        </authorList>
    </citation>
    <scope>NUCLEOTIDE SEQUENCE [LARGE SCALE GENOMIC DNA]</scope>
    <source>
        <strain evidence="4">1006PhL</strain>
    </source>
</reference>
<dbReference type="InterPro" id="IPR000237">
    <property type="entry name" value="GRIP_dom"/>
</dbReference>
<accession>S2JLV7</accession>
<dbReference type="AlphaFoldDB" id="S2JLV7"/>
<keyword evidence="1" id="KW-0175">Coiled coil</keyword>
<dbReference type="OMA" id="EYHATRG"/>
<gene>
    <name evidence="3" type="ORF">HMPREF1544_02178</name>
</gene>
<evidence type="ECO:0000256" key="1">
    <source>
        <dbReference type="SAM" id="Coils"/>
    </source>
</evidence>
<dbReference type="InParanoid" id="S2JLV7"/>
<sequence>MMISSNNKKQLQEQIARLTNEIEELRLEREESKKNVLHFMQEADTARQELKKAYKIMEGLDLHQGYLSPPPESEDIIKTPLPSSTLSKLVSKLSLLDQDKLLALLELVEETDNMPSLSQLKSAHVSLQEELEQLQEEYHATRGALQIENERAEIIEKRWKESESALEQAESTIQSLTKELNRVRQQQQECNDNNNKASESTDIKLSQQDLCRSRQDLAITVKHYHDCKVKLEETQHTLKHWQTKYDEMNAKHTCLESKRLDELNQAKIRENHLKTINKTLRDEVRKISKVQEDLVNIEYLRNVIIKFLERKSTRAQLIPILTTLLKCTREDQTRLVKLVRNRAIES</sequence>
<dbReference type="EMBL" id="KE123914">
    <property type="protein sequence ID" value="EPB90924.1"/>
    <property type="molecule type" value="Genomic_DNA"/>
</dbReference>
<dbReference type="STRING" id="1220926.S2JLV7"/>
<dbReference type="Pfam" id="PF01465">
    <property type="entry name" value="GRIP"/>
    <property type="match status" value="1"/>
</dbReference>
<feature type="coiled-coil region" evidence="1">
    <location>
        <begin position="117"/>
        <end position="200"/>
    </location>
</feature>
<proteinExistence type="predicted"/>
<evidence type="ECO:0000313" key="4">
    <source>
        <dbReference type="Proteomes" id="UP000014254"/>
    </source>
</evidence>
<dbReference type="VEuPathDB" id="FungiDB:HMPREF1544_02178"/>
<dbReference type="PROSITE" id="PS50913">
    <property type="entry name" value="GRIP"/>
    <property type="match status" value="1"/>
</dbReference>
<dbReference type="SMART" id="SM00755">
    <property type="entry name" value="Grip"/>
    <property type="match status" value="1"/>
</dbReference>
<name>S2JLV7_MUCC1</name>
<dbReference type="SUPFAM" id="SSF57997">
    <property type="entry name" value="Tropomyosin"/>
    <property type="match status" value="1"/>
</dbReference>
<evidence type="ECO:0000259" key="2">
    <source>
        <dbReference type="PROSITE" id="PS50913"/>
    </source>
</evidence>
<keyword evidence="4" id="KW-1185">Reference proteome</keyword>
<feature type="coiled-coil region" evidence="1">
    <location>
        <begin position="1"/>
        <end position="42"/>
    </location>
</feature>